<evidence type="ECO:0000313" key="6">
    <source>
        <dbReference type="EnsemblMetazoa" id="LLOJ009794-PA"/>
    </source>
</evidence>
<reference evidence="6" key="1">
    <citation type="submission" date="2020-05" db="UniProtKB">
        <authorList>
            <consortium name="EnsemblMetazoa"/>
        </authorList>
    </citation>
    <scope>IDENTIFICATION</scope>
    <source>
        <strain evidence="6">Jacobina</strain>
    </source>
</reference>
<dbReference type="Gene3D" id="3.40.1170.20">
    <property type="entry name" value="tRNA intron endonuclease, N-terminal domain"/>
    <property type="match status" value="1"/>
</dbReference>
<dbReference type="InterPro" id="IPR006678">
    <property type="entry name" value="tRNA_intron_Endonuc_N"/>
</dbReference>
<organism evidence="6 7">
    <name type="scientific">Lutzomyia longipalpis</name>
    <name type="common">Sand fly</name>
    <dbReference type="NCBI Taxonomy" id="7200"/>
    <lineage>
        <taxon>Eukaryota</taxon>
        <taxon>Metazoa</taxon>
        <taxon>Ecdysozoa</taxon>
        <taxon>Arthropoda</taxon>
        <taxon>Hexapoda</taxon>
        <taxon>Insecta</taxon>
        <taxon>Pterygota</taxon>
        <taxon>Neoptera</taxon>
        <taxon>Endopterygota</taxon>
        <taxon>Diptera</taxon>
        <taxon>Nematocera</taxon>
        <taxon>Psychodoidea</taxon>
        <taxon>Psychodidae</taxon>
        <taxon>Lutzomyia</taxon>
        <taxon>Lutzomyia</taxon>
    </lineage>
</organism>
<evidence type="ECO:0000256" key="1">
    <source>
        <dbReference type="ARBA" id="ARBA00008078"/>
    </source>
</evidence>
<dbReference type="NCBIfam" id="TIGR00324">
    <property type="entry name" value="endA"/>
    <property type="match status" value="1"/>
</dbReference>
<dbReference type="InterPro" id="IPR006676">
    <property type="entry name" value="tRNA_splic"/>
</dbReference>
<dbReference type="InterPro" id="IPR036167">
    <property type="entry name" value="tRNA_intron_Endo_cat-like_sf"/>
</dbReference>
<dbReference type="SUPFAM" id="SSF53032">
    <property type="entry name" value="tRNA-intron endonuclease catalytic domain-like"/>
    <property type="match status" value="1"/>
</dbReference>
<dbReference type="VEuPathDB" id="VectorBase:LLOJ009794"/>
<name>A0A1B0EXK3_LUTLO</name>
<dbReference type="GO" id="GO:0005737">
    <property type="term" value="C:cytoplasm"/>
    <property type="evidence" value="ECO:0007669"/>
    <property type="project" value="TreeGrafter"/>
</dbReference>
<evidence type="ECO:0000256" key="3">
    <source>
        <dbReference type="ARBA" id="ARBA00034031"/>
    </source>
</evidence>
<dbReference type="GO" id="GO:0000213">
    <property type="term" value="F:tRNA-intron lyase activity"/>
    <property type="evidence" value="ECO:0007669"/>
    <property type="project" value="UniProtKB-EC"/>
</dbReference>
<dbReference type="GO" id="GO:0000214">
    <property type="term" value="C:tRNA-intron endonuclease complex"/>
    <property type="evidence" value="ECO:0007669"/>
    <property type="project" value="TreeGrafter"/>
</dbReference>
<feature type="domain" description="tRNA intron endonuclease N-terminal" evidence="5">
    <location>
        <begin position="25"/>
        <end position="99"/>
    </location>
</feature>
<dbReference type="InterPro" id="IPR011856">
    <property type="entry name" value="tRNA_endonuc-like_dom_sf"/>
</dbReference>
<dbReference type="AlphaFoldDB" id="A0A1B0EXK3"/>
<dbReference type="GO" id="GO:0003676">
    <property type="term" value="F:nucleic acid binding"/>
    <property type="evidence" value="ECO:0007669"/>
    <property type="project" value="InterPro"/>
</dbReference>
<dbReference type="EMBL" id="AJWK01034123">
    <property type="status" value="NOT_ANNOTATED_CDS"/>
    <property type="molecule type" value="Genomic_DNA"/>
</dbReference>
<dbReference type="GO" id="GO:0000379">
    <property type="term" value="P:tRNA-type intron splice site recognition and cleavage"/>
    <property type="evidence" value="ECO:0007669"/>
    <property type="project" value="TreeGrafter"/>
</dbReference>
<sequence>MSFRRKPGAPKHLTVITLPSGKHTGILKDFLVEIENEDSVKNLQENGCFGTRISRRKAEESHEKEILLISKEEAFFMQFCLKCLTISNKDGKIFSTEDIFDVFRKQKRNFISTFIAYCYLKSKGWIIKSGLKFAGDFLLYKEGPQAYHSSYVVSVQDDNPENTDQTPFTGRDLQGFHRVAEASGKDVLILTVRYPKGFNSQDFKFQDNAFRNFSVTESRPMRFTFNPNVI</sequence>
<dbReference type="Proteomes" id="UP000092461">
    <property type="component" value="Unassembled WGS sequence"/>
</dbReference>
<protein>
    <recommendedName>
        <fullName evidence="2">tRNA-intron lyase</fullName>
        <ecNumber evidence="2">4.6.1.16</ecNumber>
    </recommendedName>
</protein>
<dbReference type="InterPro" id="IPR006677">
    <property type="entry name" value="tRNA_intron_Endonuc_cat-like"/>
</dbReference>
<keyword evidence="7" id="KW-1185">Reference proteome</keyword>
<comment type="catalytic activity">
    <reaction evidence="3">
        <text>pretRNA = a 3'-half-tRNA molecule with a 5'-OH end + a 5'-half-tRNA molecule with a 2',3'-cyclic phosphate end + an intron with a 2',3'-cyclic phosphate and a 5'-hydroxyl terminus.</text>
        <dbReference type="EC" id="4.6.1.16"/>
    </reaction>
</comment>
<dbReference type="Gene3D" id="3.40.1350.10">
    <property type="match status" value="1"/>
</dbReference>
<proteinExistence type="inferred from homology"/>
<evidence type="ECO:0000259" key="5">
    <source>
        <dbReference type="Pfam" id="PF02778"/>
    </source>
</evidence>
<dbReference type="EC" id="4.6.1.16" evidence="2"/>
<feature type="domain" description="tRNA intron endonuclease catalytic" evidence="4">
    <location>
        <begin position="110"/>
        <end position="192"/>
    </location>
</feature>
<dbReference type="EnsemblMetazoa" id="LLOJ009794-RA">
    <property type="protein sequence ID" value="LLOJ009794-PA"/>
    <property type="gene ID" value="LLOJ009794"/>
</dbReference>
<evidence type="ECO:0000313" key="7">
    <source>
        <dbReference type="Proteomes" id="UP000092461"/>
    </source>
</evidence>
<dbReference type="CDD" id="cd22363">
    <property type="entry name" value="tRNA-intron_lyase_C"/>
    <property type="match status" value="1"/>
</dbReference>
<comment type="similarity">
    <text evidence="1">Belongs to the tRNA-intron endonuclease family.</text>
</comment>
<dbReference type="PANTHER" id="PTHR21227:SF0">
    <property type="entry name" value="TRNA-SPLICING ENDONUCLEASE SUBUNIT SEN2"/>
    <property type="match status" value="1"/>
</dbReference>
<evidence type="ECO:0000256" key="2">
    <source>
        <dbReference type="ARBA" id="ARBA00012573"/>
    </source>
</evidence>
<dbReference type="Pfam" id="PF02778">
    <property type="entry name" value="tRNA_int_endo_N"/>
    <property type="match status" value="1"/>
</dbReference>
<evidence type="ECO:0000259" key="4">
    <source>
        <dbReference type="Pfam" id="PF01974"/>
    </source>
</evidence>
<dbReference type="VEuPathDB" id="VectorBase:LLONM1_008192"/>
<dbReference type="PANTHER" id="PTHR21227">
    <property type="entry name" value="TRNA-SPLICING ENDONUCLEASE SUBUNIT SEN2"/>
    <property type="match status" value="1"/>
</dbReference>
<dbReference type="Pfam" id="PF01974">
    <property type="entry name" value="tRNA_int_endo"/>
    <property type="match status" value="1"/>
</dbReference>
<accession>A0A1B0EXK3</accession>